<dbReference type="PANTHER" id="PTHR34700">
    <property type="entry name" value="POTASSIUM BINDING PROTEIN KBP"/>
    <property type="match status" value="1"/>
</dbReference>
<accession>A0A850Q290</accession>
<evidence type="ECO:0000259" key="1">
    <source>
        <dbReference type="PROSITE" id="PS51782"/>
    </source>
</evidence>
<protein>
    <submittedName>
        <fullName evidence="2">LysM peptidoglycan-binding domain-containing protein</fullName>
    </submittedName>
</protein>
<dbReference type="CDD" id="cd00118">
    <property type="entry name" value="LysM"/>
    <property type="match status" value="1"/>
</dbReference>
<evidence type="ECO:0000313" key="3">
    <source>
        <dbReference type="Proteomes" id="UP000592216"/>
    </source>
</evidence>
<dbReference type="PANTHER" id="PTHR34700:SF4">
    <property type="entry name" value="PHAGE-LIKE ELEMENT PBSX PROTEIN XKDP"/>
    <property type="match status" value="1"/>
</dbReference>
<comment type="caution">
    <text evidence="2">The sequence shown here is derived from an EMBL/GenBank/DDBJ whole genome shotgun (WGS) entry which is preliminary data.</text>
</comment>
<evidence type="ECO:0000313" key="2">
    <source>
        <dbReference type="EMBL" id="NVO22042.1"/>
    </source>
</evidence>
<dbReference type="InterPro" id="IPR036779">
    <property type="entry name" value="LysM_dom_sf"/>
</dbReference>
<dbReference type="Gene3D" id="3.10.350.10">
    <property type="entry name" value="LysM domain"/>
    <property type="match status" value="1"/>
</dbReference>
<organism evidence="2 3">
    <name type="scientific">Donghicola mangrovi</name>
    <dbReference type="NCBI Taxonomy" id="2729614"/>
    <lineage>
        <taxon>Bacteria</taxon>
        <taxon>Pseudomonadati</taxon>
        <taxon>Pseudomonadota</taxon>
        <taxon>Alphaproteobacteria</taxon>
        <taxon>Rhodobacterales</taxon>
        <taxon>Roseobacteraceae</taxon>
        <taxon>Donghicola</taxon>
    </lineage>
</organism>
<reference evidence="2 3" key="1">
    <citation type="submission" date="2020-04" db="EMBL/GenBank/DDBJ databases">
        <title>Donghicola sp., a member of the Rhodobacteraceae family isolated from mangrove forest in Thailand.</title>
        <authorList>
            <person name="Charoenyingcharoen P."/>
            <person name="Yukphan P."/>
        </authorList>
    </citation>
    <scope>NUCLEOTIDE SEQUENCE [LARGE SCALE GENOMIC DNA]</scope>
    <source>
        <strain evidence="2 3">B5-SW-15</strain>
    </source>
</reference>
<dbReference type="PROSITE" id="PS51782">
    <property type="entry name" value="LYSM"/>
    <property type="match status" value="1"/>
</dbReference>
<dbReference type="InterPro" id="IPR052196">
    <property type="entry name" value="Bact_Kbp"/>
</dbReference>
<proteinExistence type="predicted"/>
<name>A0A850Q290_9RHOB</name>
<feature type="domain" description="LysM" evidence="1">
    <location>
        <begin position="74"/>
        <end position="123"/>
    </location>
</feature>
<dbReference type="InterPro" id="IPR018392">
    <property type="entry name" value="LysM"/>
</dbReference>
<dbReference type="AlphaFoldDB" id="A0A850Q290"/>
<dbReference type="SMART" id="SM00257">
    <property type="entry name" value="LysM"/>
    <property type="match status" value="1"/>
</dbReference>
<dbReference type="Pfam" id="PF01476">
    <property type="entry name" value="LysM"/>
    <property type="match status" value="1"/>
</dbReference>
<dbReference type="Proteomes" id="UP000592216">
    <property type="component" value="Unassembled WGS sequence"/>
</dbReference>
<dbReference type="EMBL" id="JABCJE010000001">
    <property type="protein sequence ID" value="NVO22042.1"/>
    <property type="molecule type" value="Genomic_DNA"/>
</dbReference>
<sequence>MEAPEAPKGRLVRLSDVRAAVAQTVQKQPVAAPEPAAPTEAVVDPLQDSTRAVIAEIAAATGLPSPQSPKAGGSVYVVQPGDSLTTIAQTHYGDPMEFRRIFEANRAVIGSAPVVAPGMRLVLP</sequence>
<dbReference type="SUPFAM" id="SSF54106">
    <property type="entry name" value="LysM domain"/>
    <property type="match status" value="1"/>
</dbReference>
<gene>
    <name evidence="2" type="ORF">HJ536_01620</name>
</gene>